<dbReference type="SUPFAM" id="SSF54862">
    <property type="entry name" value="4Fe-4S ferredoxins"/>
    <property type="match status" value="1"/>
</dbReference>
<dbReference type="InterPro" id="IPR052977">
    <property type="entry name" value="Polyferredoxin-like_ET"/>
</dbReference>
<organism evidence="2 3">
    <name type="scientific">Methanococcus aeolicus (strain ATCC BAA-1280 / DSM 17508 / OCM 812 / Nankai-3)</name>
    <dbReference type="NCBI Taxonomy" id="419665"/>
    <lineage>
        <taxon>Archaea</taxon>
        <taxon>Methanobacteriati</taxon>
        <taxon>Methanobacteriota</taxon>
        <taxon>Methanomada group</taxon>
        <taxon>Methanococci</taxon>
        <taxon>Methanococcales</taxon>
        <taxon>Methanococcaceae</taxon>
        <taxon>Methanococcus</taxon>
    </lineage>
</organism>
<dbReference type="Gene3D" id="3.30.70.20">
    <property type="match status" value="1"/>
</dbReference>
<dbReference type="PROSITE" id="PS00198">
    <property type="entry name" value="4FE4S_FER_1"/>
    <property type="match status" value="2"/>
</dbReference>
<dbReference type="InterPro" id="IPR017900">
    <property type="entry name" value="4Fe4S_Fe_S_CS"/>
</dbReference>
<sequence>MIYIDEELCKGCILCVKFCPKEVLKMSEQLNKKGVHVAEVEDITKCTYCNICEMICPDQAIAVRK</sequence>
<evidence type="ECO:0000313" key="2">
    <source>
        <dbReference type="EMBL" id="ABR57045.1"/>
    </source>
</evidence>
<evidence type="ECO:0000313" key="3">
    <source>
        <dbReference type="Proteomes" id="UP000001106"/>
    </source>
</evidence>
<dbReference type="HOGENOM" id="CLU_139698_5_3_2"/>
<dbReference type="PROSITE" id="PS51379">
    <property type="entry name" value="4FE4S_FER_2"/>
    <property type="match status" value="2"/>
</dbReference>
<proteinExistence type="predicted"/>
<evidence type="ECO:0000259" key="1">
    <source>
        <dbReference type="PROSITE" id="PS51379"/>
    </source>
</evidence>
<feature type="domain" description="4Fe-4S ferredoxin-type" evidence="1">
    <location>
        <begin position="36"/>
        <end position="65"/>
    </location>
</feature>
<dbReference type="GeneID" id="5326372"/>
<protein>
    <submittedName>
        <fullName evidence="2">4Fe-4S ferredoxin iron-sulfur binding domain protein</fullName>
    </submittedName>
</protein>
<reference evidence="2" key="1">
    <citation type="submission" date="2007-06" db="EMBL/GenBank/DDBJ databases">
        <title>Complete sequence of Methanococcus aeolicus Nankai-3.</title>
        <authorList>
            <consortium name="US DOE Joint Genome Institute"/>
            <person name="Copeland A."/>
            <person name="Lucas S."/>
            <person name="Lapidus A."/>
            <person name="Barry K."/>
            <person name="Glavina del Rio T."/>
            <person name="Dalin E."/>
            <person name="Tice H."/>
            <person name="Pitluck S."/>
            <person name="Chain P."/>
            <person name="Malfatti S."/>
            <person name="Shin M."/>
            <person name="Vergez L."/>
            <person name="Schmutz J."/>
            <person name="Larimer F."/>
            <person name="Land M."/>
            <person name="Hauser L."/>
            <person name="Kyrpides N."/>
            <person name="Lykidis A."/>
            <person name="Sieprawska-Lupa M."/>
            <person name="Whitman W.B."/>
            <person name="Richardson P."/>
        </authorList>
    </citation>
    <scope>NUCLEOTIDE SEQUENCE [LARGE SCALE GENOMIC DNA]</scope>
    <source>
        <strain evidence="2">Nankai-3</strain>
    </source>
</reference>
<gene>
    <name evidence="2" type="ordered locus">Maeo_1469</name>
</gene>
<dbReference type="AlphaFoldDB" id="A6UX23"/>
<dbReference type="eggNOG" id="arCOG00959">
    <property type="taxonomic scope" value="Archaea"/>
</dbReference>
<dbReference type="OrthoDB" id="51316at2157"/>
<dbReference type="GO" id="GO:0016491">
    <property type="term" value="F:oxidoreductase activity"/>
    <property type="evidence" value="ECO:0007669"/>
    <property type="project" value="UniProtKB-ARBA"/>
</dbReference>
<dbReference type="InterPro" id="IPR017896">
    <property type="entry name" value="4Fe4S_Fe-S-bd"/>
</dbReference>
<name>A6UX23_META3</name>
<dbReference type="PANTHER" id="PTHR43193">
    <property type="match status" value="1"/>
</dbReference>
<keyword evidence="3" id="KW-1185">Reference proteome</keyword>
<feature type="domain" description="4Fe-4S ferredoxin-type" evidence="1">
    <location>
        <begin position="1"/>
        <end position="29"/>
    </location>
</feature>
<dbReference type="Pfam" id="PF12838">
    <property type="entry name" value="Fer4_7"/>
    <property type="match status" value="1"/>
</dbReference>
<dbReference type="EMBL" id="CP000743">
    <property type="protein sequence ID" value="ABR57045.1"/>
    <property type="molecule type" value="Genomic_DNA"/>
</dbReference>
<dbReference type="PANTHER" id="PTHR43193:SF2">
    <property type="entry name" value="POLYFERREDOXIN PROTEIN FWDF"/>
    <property type="match status" value="1"/>
</dbReference>
<accession>A6UX23</accession>
<dbReference type="STRING" id="419665.Maeo_1469"/>
<dbReference type="RefSeq" id="WP_011974177.1">
    <property type="nucleotide sequence ID" value="NC_009635.1"/>
</dbReference>
<dbReference type="KEGG" id="mae:Maeo_1469"/>
<dbReference type="Proteomes" id="UP000001106">
    <property type="component" value="Chromosome"/>
</dbReference>